<organism evidence="1 2">
    <name type="scientific">Rubroshorea leprosula</name>
    <dbReference type="NCBI Taxonomy" id="152421"/>
    <lineage>
        <taxon>Eukaryota</taxon>
        <taxon>Viridiplantae</taxon>
        <taxon>Streptophyta</taxon>
        <taxon>Embryophyta</taxon>
        <taxon>Tracheophyta</taxon>
        <taxon>Spermatophyta</taxon>
        <taxon>Magnoliopsida</taxon>
        <taxon>eudicotyledons</taxon>
        <taxon>Gunneridae</taxon>
        <taxon>Pentapetalae</taxon>
        <taxon>rosids</taxon>
        <taxon>malvids</taxon>
        <taxon>Malvales</taxon>
        <taxon>Dipterocarpaceae</taxon>
        <taxon>Rubroshorea</taxon>
    </lineage>
</organism>
<dbReference type="Proteomes" id="UP001054252">
    <property type="component" value="Unassembled WGS sequence"/>
</dbReference>
<sequence length="36" mass="3585">MGNNRTGGVQPLSVPGVGTGGGTQLLLIAQTNVHCH</sequence>
<protein>
    <submittedName>
        <fullName evidence="1">Uncharacterized protein</fullName>
    </submittedName>
</protein>
<evidence type="ECO:0000313" key="2">
    <source>
        <dbReference type="Proteomes" id="UP001054252"/>
    </source>
</evidence>
<reference evidence="1 2" key="1">
    <citation type="journal article" date="2021" name="Commun. Biol.">
        <title>The genome of Shorea leprosula (Dipterocarpaceae) highlights the ecological relevance of drought in aseasonal tropical rainforests.</title>
        <authorList>
            <person name="Ng K.K.S."/>
            <person name="Kobayashi M.J."/>
            <person name="Fawcett J.A."/>
            <person name="Hatakeyama M."/>
            <person name="Paape T."/>
            <person name="Ng C.H."/>
            <person name="Ang C.C."/>
            <person name="Tnah L.H."/>
            <person name="Lee C.T."/>
            <person name="Nishiyama T."/>
            <person name="Sese J."/>
            <person name="O'Brien M.J."/>
            <person name="Copetti D."/>
            <person name="Mohd Noor M.I."/>
            <person name="Ong R.C."/>
            <person name="Putra M."/>
            <person name="Sireger I.Z."/>
            <person name="Indrioko S."/>
            <person name="Kosugi Y."/>
            <person name="Izuno A."/>
            <person name="Isagi Y."/>
            <person name="Lee S.L."/>
            <person name="Shimizu K.K."/>
        </authorList>
    </citation>
    <scope>NUCLEOTIDE SEQUENCE [LARGE SCALE GENOMIC DNA]</scope>
    <source>
        <strain evidence="1">214</strain>
    </source>
</reference>
<evidence type="ECO:0000313" key="1">
    <source>
        <dbReference type="EMBL" id="GKV28028.1"/>
    </source>
</evidence>
<keyword evidence="2" id="KW-1185">Reference proteome</keyword>
<comment type="caution">
    <text evidence="1">The sequence shown here is derived from an EMBL/GenBank/DDBJ whole genome shotgun (WGS) entry which is preliminary data.</text>
</comment>
<gene>
    <name evidence="1" type="ORF">SLEP1_g37130</name>
</gene>
<dbReference type="EMBL" id="BPVZ01000078">
    <property type="protein sequence ID" value="GKV28028.1"/>
    <property type="molecule type" value="Genomic_DNA"/>
</dbReference>
<name>A0AAV5KUD7_9ROSI</name>
<dbReference type="AlphaFoldDB" id="A0AAV5KUD7"/>
<accession>A0AAV5KUD7</accession>
<proteinExistence type="predicted"/>